<protein>
    <submittedName>
        <fullName evidence="1">Uncharacterized protein</fullName>
    </submittedName>
</protein>
<gene>
    <name evidence="1" type="ORF">EDD29_1981</name>
</gene>
<dbReference type="EMBL" id="RJKE01000001">
    <property type="protein sequence ID" value="ROO84457.1"/>
    <property type="molecule type" value="Genomic_DNA"/>
</dbReference>
<name>A0A3N1CT14_9ACTN</name>
<evidence type="ECO:0000313" key="1">
    <source>
        <dbReference type="EMBL" id="ROO84457.1"/>
    </source>
</evidence>
<reference evidence="1 2" key="1">
    <citation type="submission" date="2018-11" db="EMBL/GenBank/DDBJ databases">
        <title>Sequencing the genomes of 1000 actinobacteria strains.</title>
        <authorList>
            <person name="Klenk H.-P."/>
        </authorList>
    </citation>
    <scope>NUCLEOTIDE SEQUENCE [LARGE SCALE GENOMIC DNA]</scope>
    <source>
        <strain evidence="1 2">DSM 44254</strain>
    </source>
</reference>
<keyword evidence="2" id="KW-1185">Reference proteome</keyword>
<comment type="caution">
    <text evidence="1">The sequence shown here is derived from an EMBL/GenBank/DDBJ whole genome shotgun (WGS) entry which is preliminary data.</text>
</comment>
<evidence type="ECO:0000313" key="2">
    <source>
        <dbReference type="Proteomes" id="UP000272400"/>
    </source>
</evidence>
<dbReference type="Proteomes" id="UP000272400">
    <property type="component" value="Unassembled WGS sequence"/>
</dbReference>
<sequence length="53" mass="5660">MWSQQGSGARTVLGRVALTIDDHDEWLQRGFSPFARLGSIAVLSVGCVSVMPG</sequence>
<dbReference type="AlphaFoldDB" id="A0A3N1CT14"/>
<organism evidence="1 2">
    <name type="scientific">Actinocorallia herbida</name>
    <dbReference type="NCBI Taxonomy" id="58109"/>
    <lineage>
        <taxon>Bacteria</taxon>
        <taxon>Bacillati</taxon>
        <taxon>Actinomycetota</taxon>
        <taxon>Actinomycetes</taxon>
        <taxon>Streptosporangiales</taxon>
        <taxon>Thermomonosporaceae</taxon>
        <taxon>Actinocorallia</taxon>
    </lineage>
</organism>
<accession>A0A3N1CT14</accession>
<proteinExistence type="predicted"/>